<dbReference type="SMART" id="SM00450">
    <property type="entry name" value="RHOD"/>
    <property type="match status" value="1"/>
</dbReference>
<proteinExistence type="predicted"/>
<dbReference type="OrthoDB" id="102559at2759"/>
<dbReference type="SUPFAM" id="SSF52821">
    <property type="entry name" value="Rhodanese/Cell cycle control phosphatase"/>
    <property type="match status" value="1"/>
</dbReference>
<organism evidence="3 4">
    <name type="scientific">Paraphaeosphaeria minitans</name>
    <dbReference type="NCBI Taxonomy" id="565426"/>
    <lineage>
        <taxon>Eukaryota</taxon>
        <taxon>Fungi</taxon>
        <taxon>Dikarya</taxon>
        <taxon>Ascomycota</taxon>
        <taxon>Pezizomycotina</taxon>
        <taxon>Dothideomycetes</taxon>
        <taxon>Pleosporomycetidae</taxon>
        <taxon>Pleosporales</taxon>
        <taxon>Massarineae</taxon>
        <taxon>Didymosphaeriaceae</taxon>
        <taxon>Paraphaeosphaeria</taxon>
    </lineage>
</organism>
<dbReference type="EMBL" id="WJXW01000007">
    <property type="protein sequence ID" value="KAF9734490.1"/>
    <property type="molecule type" value="Genomic_DNA"/>
</dbReference>
<keyword evidence="4" id="KW-1185">Reference proteome</keyword>
<feature type="domain" description="Rhodanese" evidence="2">
    <location>
        <begin position="30"/>
        <end position="158"/>
    </location>
</feature>
<dbReference type="FunFam" id="3.40.250.10:FF:000050">
    <property type="entry name" value="Dual specificity phosphatase, putative"/>
    <property type="match status" value="1"/>
</dbReference>
<sequence>MSDITLSNLTYISREELAEQLKASSSTPSLPSNLAIIDVRDSDHIGGHIRGSTWVPSSELDYKTPELVRTLKDKEVVVFHCTLSQQRGPSAALRYMRERERLETGSKTVTKEGDVVKEGEEKEVSHGQEEKGKEKQQKVLVLRGGFTQWQDKYGPDRRLTEAWQKDIWEFGY</sequence>
<dbReference type="Gene3D" id="3.40.250.10">
    <property type="entry name" value="Rhodanese-like domain"/>
    <property type="match status" value="1"/>
</dbReference>
<evidence type="ECO:0000256" key="1">
    <source>
        <dbReference type="SAM" id="MobiDB-lite"/>
    </source>
</evidence>
<protein>
    <recommendedName>
        <fullName evidence="2">Rhodanese domain-containing protein</fullName>
    </recommendedName>
</protein>
<dbReference type="PANTHER" id="PTHR10828:SF38">
    <property type="entry name" value="ARSENICAL-RESISTANCE PROTEIN 2-RELATED"/>
    <property type="match status" value="1"/>
</dbReference>
<dbReference type="GO" id="GO:0005737">
    <property type="term" value="C:cytoplasm"/>
    <property type="evidence" value="ECO:0007669"/>
    <property type="project" value="TreeGrafter"/>
</dbReference>
<dbReference type="GO" id="GO:0004725">
    <property type="term" value="F:protein tyrosine phosphatase activity"/>
    <property type="evidence" value="ECO:0007669"/>
    <property type="project" value="TreeGrafter"/>
</dbReference>
<evidence type="ECO:0000259" key="2">
    <source>
        <dbReference type="PROSITE" id="PS50206"/>
    </source>
</evidence>
<gene>
    <name evidence="3" type="ORF">PMIN01_07393</name>
</gene>
<reference evidence="3" key="1">
    <citation type="journal article" date="2020" name="Mol. Plant Microbe Interact.">
        <title>Genome Sequence of the Biocontrol Agent Coniothyrium minitans strain Conio (IMI 134523).</title>
        <authorList>
            <person name="Patel D."/>
            <person name="Shittu T.A."/>
            <person name="Baroncelli R."/>
            <person name="Muthumeenakshi S."/>
            <person name="Osborne T.H."/>
            <person name="Janganan T.K."/>
            <person name="Sreenivasaprasad S."/>
        </authorList>
    </citation>
    <scope>NUCLEOTIDE SEQUENCE</scope>
    <source>
        <strain evidence="3">Conio</strain>
    </source>
</reference>
<dbReference type="AlphaFoldDB" id="A0A9P6GGB6"/>
<dbReference type="InterPro" id="IPR001763">
    <property type="entry name" value="Rhodanese-like_dom"/>
</dbReference>
<comment type="caution">
    <text evidence="3">The sequence shown here is derived from an EMBL/GenBank/DDBJ whole genome shotgun (WGS) entry which is preliminary data.</text>
</comment>
<accession>A0A9P6GGB6</accession>
<evidence type="ECO:0000313" key="3">
    <source>
        <dbReference type="EMBL" id="KAF9734490.1"/>
    </source>
</evidence>
<dbReference type="Pfam" id="PF00581">
    <property type="entry name" value="Rhodanese"/>
    <property type="match status" value="1"/>
</dbReference>
<dbReference type="Proteomes" id="UP000756921">
    <property type="component" value="Unassembled WGS sequence"/>
</dbReference>
<dbReference type="GO" id="GO:0005634">
    <property type="term" value="C:nucleus"/>
    <property type="evidence" value="ECO:0007669"/>
    <property type="project" value="TreeGrafter"/>
</dbReference>
<feature type="region of interest" description="Disordered" evidence="1">
    <location>
        <begin position="103"/>
        <end position="137"/>
    </location>
</feature>
<dbReference type="PROSITE" id="PS50206">
    <property type="entry name" value="RHODANESE_3"/>
    <property type="match status" value="1"/>
</dbReference>
<dbReference type="InterPro" id="IPR036873">
    <property type="entry name" value="Rhodanese-like_dom_sf"/>
</dbReference>
<dbReference type="PANTHER" id="PTHR10828">
    <property type="entry name" value="M-PHASE INDUCER PHOSPHATASE DUAL SPECIFICITY PHOSPHATASE CDC25"/>
    <property type="match status" value="1"/>
</dbReference>
<name>A0A9P6GGB6_9PLEO</name>
<evidence type="ECO:0000313" key="4">
    <source>
        <dbReference type="Proteomes" id="UP000756921"/>
    </source>
</evidence>